<dbReference type="PROSITE" id="PS50943">
    <property type="entry name" value="HTH_CROC1"/>
    <property type="match status" value="1"/>
</dbReference>
<dbReference type="InterPro" id="IPR001387">
    <property type="entry name" value="Cro/C1-type_HTH"/>
</dbReference>
<gene>
    <name evidence="4" type="ORF">CEX98_18495</name>
</gene>
<keyword evidence="2" id="KW-0472">Membrane</keyword>
<name>A0A2A5JLQ1_PSEO7</name>
<dbReference type="InterPro" id="IPR011990">
    <property type="entry name" value="TPR-like_helical_dom_sf"/>
</dbReference>
<accession>A0A2A5JLQ1</accession>
<evidence type="ECO:0000259" key="3">
    <source>
        <dbReference type="PROSITE" id="PS50943"/>
    </source>
</evidence>
<dbReference type="GO" id="GO:0005829">
    <property type="term" value="C:cytosol"/>
    <property type="evidence" value="ECO:0007669"/>
    <property type="project" value="TreeGrafter"/>
</dbReference>
<feature type="transmembrane region" description="Helical" evidence="2">
    <location>
        <begin position="95"/>
        <end position="117"/>
    </location>
</feature>
<keyword evidence="2" id="KW-1133">Transmembrane helix</keyword>
<dbReference type="AlphaFoldDB" id="A0A2A5JLQ1"/>
<proteinExistence type="predicted"/>
<feature type="transmembrane region" description="Helical" evidence="2">
    <location>
        <begin position="214"/>
        <end position="234"/>
    </location>
</feature>
<keyword evidence="1" id="KW-0238">DNA-binding</keyword>
<protein>
    <submittedName>
        <fullName evidence="4">Transcriptional regulator</fullName>
    </submittedName>
</protein>
<dbReference type="Gene3D" id="1.25.40.10">
    <property type="entry name" value="Tetratricopeptide repeat domain"/>
    <property type="match status" value="1"/>
</dbReference>
<dbReference type="Proteomes" id="UP000228621">
    <property type="component" value="Unassembled WGS sequence"/>
</dbReference>
<dbReference type="CDD" id="cd00093">
    <property type="entry name" value="HTH_XRE"/>
    <property type="match status" value="1"/>
</dbReference>
<evidence type="ECO:0000313" key="5">
    <source>
        <dbReference type="Proteomes" id="UP000228621"/>
    </source>
</evidence>
<evidence type="ECO:0000313" key="4">
    <source>
        <dbReference type="EMBL" id="PCK30297.1"/>
    </source>
</evidence>
<comment type="caution">
    <text evidence="4">The sequence shown here is derived from an EMBL/GenBank/DDBJ whole genome shotgun (WGS) entry which is preliminary data.</text>
</comment>
<dbReference type="RefSeq" id="WP_099643497.1">
    <property type="nucleotide sequence ID" value="NZ_NKHF01000089.1"/>
</dbReference>
<dbReference type="GO" id="GO:0003677">
    <property type="term" value="F:DNA binding"/>
    <property type="evidence" value="ECO:0007669"/>
    <property type="project" value="UniProtKB-KW"/>
</dbReference>
<dbReference type="OrthoDB" id="6193561at2"/>
<dbReference type="SMART" id="SM00530">
    <property type="entry name" value="HTH_XRE"/>
    <property type="match status" value="1"/>
</dbReference>
<keyword evidence="2" id="KW-0812">Transmembrane</keyword>
<dbReference type="GO" id="GO:0003700">
    <property type="term" value="F:DNA-binding transcription factor activity"/>
    <property type="evidence" value="ECO:0007669"/>
    <property type="project" value="TreeGrafter"/>
</dbReference>
<evidence type="ECO:0000256" key="1">
    <source>
        <dbReference type="ARBA" id="ARBA00023125"/>
    </source>
</evidence>
<dbReference type="InterPro" id="IPR010982">
    <property type="entry name" value="Lambda_DNA-bd_dom_sf"/>
</dbReference>
<organism evidence="4 5">
    <name type="scientific">Pseudoalteromonas piscicida</name>
    <dbReference type="NCBI Taxonomy" id="43662"/>
    <lineage>
        <taxon>Bacteria</taxon>
        <taxon>Pseudomonadati</taxon>
        <taxon>Pseudomonadota</taxon>
        <taxon>Gammaproteobacteria</taxon>
        <taxon>Alteromonadales</taxon>
        <taxon>Pseudoalteromonadaceae</taxon>
        <taxon>Pseudoalteromonas</taxon>
    </lineage>
</organism>
<reference evidence="5" key="1">
    <citation type="journal article" date="2019" name="Genome Announc.">
        <title>Draft Genome Sequence of Pseudoalteromonas piscicida Strain 36Y ROTHPW, an Hypersaline Seawater Isolate from the South Coast of Sonora, Mexico.</title>
        <authorList>
            <person name="Sanchez-Diaz R."/>
            <person name="Molina-Garza Z.J."/>
            <person name="Cruz-Suarez L.E."/>
            <person name="Selvin J."/>
            <person name="Kiran G.S."/>
            <person name="Ibarra-Gamez J.C."/>
            <person name="Gomez-Gil B."/>
            <person name="Galaviz-Silva L."/>
        </authorList>
    </citation>
    <scope>NUCLEOTIDE SEQUENCE [LARGE SCALE GENOMIC DNA]</scope>
    <source>
        <strain evidence="5">36Y_RITHPW</strain>
    </source>
</reference>
<evidence type="ECO:0000256" key="2">
    <source>
        <dbReference type="SAM" id="Phobius"/>
    </source>
</evidence>
<sequence>MTLGHFIKQIRTQKGLSQPQLAEQMCVEQSYLSKLENDKSVPSNEVFRKLLTALNLSLDECMQTLSTQGKREELSQIPDIEYWYKQHQQSKQKQYTHLAILAIVLVSLGVGLFWSGYKQLFFSEKRFEYESQGVLQAGEPVELYHKWHAYLIPYSKSGDREFFAQVEVAMAKRLDKKTVFFSDYRGSAYTESVTDGRRHYRFQGPKFVERAENAWLQFVGLLCFSAGVMLTLVGKRLVKP</sequence>
<dbReference type="SUPFAM" id="SSF47413">
    <property type="entry name" value="lambda repressor-like DNA-binding domains"/>
    <property type="match status" value="1"/>
</dbReference>
<dbReference type="PANTHER" id="PTHR46797">
    <property type="entry name" value="HTH-TYPE TRANSCRIPTIONAL REGULATOR"/>
    <property type="match status" value="1"/>
</dbReference>
<dbReference type="Pfam" id="PF01381">
    <property type="entry name" value="HTH_3"/>
    <property type="match status" value="1"/>
</dbReference>
<dbReference type="InterPro" id="IPR050807">
    <property type="entry name" value="TransReg_Diox_bact_type"/>
</dbReference>
<feature type="domain" description="HTH cro/C1-type" evidence="3">
    <location>
        <begin position="7"/>
        <end position="61"/>
    </location>
</feature>
<dbReference type="EMBL" id="NKHF01000089">
    <property type="protein sequence ID" value="PCK30297.1"/>
    <property type="molecule type" value="Genomic_DNA"/>
</dbReference>
<dbReference type="PANTHER" id="PTHR46797:SF1">
    <property type="entry name" value="METHYLPHOSPHONATE SYNTHASE"/>
    <property type="match status" value="1"/>
</dbReference>
<keyword evidence="5" id="KW-1185">Reference proteome</keyword>